<proteinExistence type="predicted"/>
<dbReference type="Proteomes" id="UP001300012">
    <property type="component" value="Unassembled WGS sequence"/>
</dbReference>
<reference evidence="4 5" key="1">
    <citation type="submission" date="2022-08" db="EMBL/GenBank/DDBJ databases">
        <title>Paenibacillus endoradicis sp. nov., Paenibacillus radicibacter sp. nov and Paenibacillus pararadicis sp. nov., three cold-adapted plant growth-promoting bacteria isolated from root of Larix gmelinii in Great Khingan.</title>
        <authorList>
            <person name="Xue H."/>
        </authorList>
    </citation>
    <scope>NUCLEOTIDE SEQUENCE [LARGE SCALE GENOMIC DNA]</scope>
    <source>
        <strain evidence="4 5">N5-1-1-5</strain>
    </source>
</reference>
<accession>A0ABT1YJL7</accession>
<feature type="compositionally biased region" description="Low complexity" evidence="2">
    <location>
        <begin position="51"/>
        <end position="62"/>
    </location>
</feature>
<keyword evidence="5" id="KW-1185">Reference proteome</keyword>
<sequence>MKMNKLYIGLLALLLVGTACTKQENKPAQNTEPPVSSPSGIQPPATAPSGNNTPVTPPANNADASKPDSGKTDPAPVEAPKGAKEQPIATKEQLDSVDFGMTYDEVSKKMGQIGKLTSESKDDSGMNVFQTYQYKTKDGQNMNVTFRNGKVLNKSG</sequence>
<dbReference type="EMBL" id="JANQBD010000014">
    <property type="protein sequence ID" value="MCR8633392.1"/>
    <property type="molecule type" value="Genomic_DNA"/>
</dbReference>
<dbReference type="RefSeq" id="WP_258214968.1">
    <property type="nucleotide sequence ID" value="NZ_JANQBD010000014.1"/>
</dbReference>
<dbReference type="InterPro" id="IPR037873">
    <property type="entry name" value="BamE-like"/>
</dbReference>
<evidence type="ECO:0008006" key="6">
    <source>
        <dbReference type="Google" id="ProtNLM"/>
    </source>
</evidence>
<name>A0ABT1YJL7_9BACL</name>
<comment type="caution">
    <text evidence="4">The sequence shown here is derived from an EMBL/GenBank/DDBJ whole genome shotgun (WGS) entry which is preliminary data.</text>
</comment>
<keyword evidence="1 3" id="KW-0732">Signal</keyword>
<feature type="chain" id="PRO_5046191777" description="DUF3862 domain-containing protein" evidence="3">
    <location>
        <begin position="22"/>
        <end position="156"/>
    </location>
</feature>
<evidence type="ECO:0000313" key="5">
    <source>
        <dbReference type="Proteomes" id="UP001300012"/>
    </source>
</evidence>
<evidence type="ECO:0000256" key="3">
    <source>
        <dbReference type="SAM" id="SignalP"/>
    </source>
</evidence>
<evidence type="ECO:0000313" key="4">
    <source>
        <dbReference type="EMBL" id="MCR8633392.1"/>
    </source>
</evidence>
<evidence type="ECO:0000256" key="2">
    <source>
        <dbReference type="SAM" id="MobiDB-lite"/>
    </source>
</evidence>
<feature type="region of interest" description="Disordered" evidence="2">
    <location>
        <begin position="24"/>
        <end position="96"/>
    </location>
</feature>
<organism evidence="4 5">
    <name type="scientific">Paenibacillus radicis</name>
    <name type="common">ex Xue et al. 2023</name>
    <dbReference type="NCBI Taxonomy" id="2972489"/>
    <lineage>
        <taxon>Bacteria</taxon>
        <taxon>Bacillati</taxon>
        <taxon>Bacillota</taxon>
        <taxon>Bacilli</taxon>
        <taxon>Bacillales</taxon>
        <taxon>Paenibacillaceae</taxon>
        <taxon>Paenibacillus</taxon>
    </lineage>
</organism>
<dbReference type="PROSITE" id="PS51257">
    <property type="entry name" value="PROKAR_LIPOPROTEIN"/>
    <property type="match status" value="1"/>
</dbReference>
<evidence type="ECO:0000256" key="1">
    <source>
        <dbReference type="ARBA" id="ARBA00022729"/>
    </source>
</evidence>
<gene>
    <name evidence="4" type="ORF">NV381_19610</name>
</gene>
<feature type="signal peptide" evidence="3">
    <location>
        <begin position="1"/>
        <end position="21"/>
    </location>
</feature>
<feature type="compositionally biased region" description="Polar residues" evidence="2">
    <location>
        <begin position="24"/>
        <end position="40"/>
    </location>
</feature>
<dbReference type="Gene3D" id="3.30.1450.10">
    <property type="match status" value="1"/>
</dbReference>
<protein>
    <recommendedName>
        <fullName evidence="6">DUF3862 domain-containing protein</fullName>
    </recommendedName>
</protein>